<evidence type="ECO:0000313" key="2">
    <source>
        <dbReference type="Proteomes" id="UP001318040"/>
    </source>
</evidence>
<feature type="compositionally biased region" description="Basic and acidic residues" evidence="1">
    <location>
        <begin position="296"/>
        <end position="312"/>
    </location>
</feature>
<feature type="region of interest" description="Disordered" evidence="1">
    <location>
        <begin position="1"/>
        <end position="68"/>
    </location>
</feature>
<feature type="compositionally biased region" description="Basic and acidic residues" evidence="1">
    <location>
        <begin position="382"/>
        <end position="394"/>
    </location>
</feature>
<proteinExistence type="predicted"/>
<name>A0AAJ7TYJ4_PETMA</name>
<sequence length="418" mass="45812">MAPKTMKKSGHKKAIKKKRSPTGAPDGEVASDRPEPAPDDARPEGSGKGTKKTKKRSRKGKVKLTKSERALAGLEKSCEAFERQPDSYREFLLSADHWLRRNGPLVARALRKIDDGAEGGAVSHADLKLALRNFGAPCDSVRLHVLTKLLDPDSTGSVDYRSLGAGLHVPGVPEPRDGEKHGWMERAESERAEEEDDDDEEDDDETDKEGQTDGHRLTVTKETLDRCPHCKMGVWKPRQVEDDRFVELEVRLVPFDGAASHPGHVKVLAGTGTTLHGLARSLRALAHTPSTAVRLYRPDDRPSAREPRDHVAATEAPRGPELVPLEDSPGLTLRELGVGFGSLNRPKSVRLCYDYALQSQKCPLLSCDYYFTGAFCAVRDEEGEPRGRSDEGHRSLSGARGEPPSYELGAVSVSHPHP</sequence>
<organism evidence="2 3">
    <name type="scientific">Petromyzon marinus</name>
    <name type="common">Sea lamprey</name>
    <dbReference type="NCBI Taxonomy" id="7757"/>
    <lineage>
        <taxon>Eukaryota</taxon>
        <taxon>Metazoa</taxon>
        <taxon>Chordata</taxon>
        <taxon>Craniata</taxon>
        <taxon>Vertebrata</taxon>
        <taxon>Cyclostomata</taxon>
        <taxon>Hyperoartia</taxon>
        <taxon>Petromyzontiformes</taxon>
        <taxon>Petromyzontidae</taxon>
        <taxon>Petromyzon</taxon>
    </lineage>
</organism>
<accession>A0AAJ7TYJ4</accession>
<feature type="compositionally biased region" description="Basic and acidic residues" evidence="1">
    <location>
        <begin position="174"/>
        <end position="190"/>
    </location>
</feature>
<feature type="compositionally biased region" description="Basic and acidic residues" evidence="1">
    <location>
        <begin position="30"/>
        <end position="45"/>
    </location>
</feature>
<feature type="region of interest" description="Disordered" evidence="1">
    <location>
        <begin position="296"/>
        <end position="327"/>
    </location>
</feature>
<dbReference type="Proteomes" id="UP001318040">
    <property type="component" value="Chromosome 43"/>
</dbReference>
<gene>
    <name evidence="3" type="primary">LOC116951440</name>
</gene>
<reference evidence="3" key="1">
    <citation type="submission" date="2025-08" db="UniProtKB">
        <authorList>
            <consortium name="RefSeq"/>
        </authorList>
    </citation>
    <scope>IDENTIFICATION</scope>
    <source>
        <tissue evidence="3">Sperm</tissue>
    </source>
</reference>
<feature type="compositionally biased region" description="Basic residues" evidence="1">
    <location>
        <begin position="49"/>
        <end position="64"/>
    </location>
</feature>
<feature type="compositionally biased region" description="Basic residues" evidence="1">
    <location>
        <begin position="1"/>
        <end position="20"/>
    </location>
</feature>
<evidence type="ECO:0000313" key="3">
    <source>
        <dbReference type="RefSeq" id="XP_032825944.1"/>
    </source>
</evidence>
<dbReference type="RefSeq" id="XP_032825944.1">
    <property type="nucleotide sequence ID" value="XM_032970053.1"/>
</dbReference>
<feature type="compositionally biased region" description="Acidic residues" evidence="1">
    <location>
        <begin position="191"/>
        <end position="207"/>
    </location>
</feature>
<feature type="region of interest" description="Disordered" evidence="1">
    <location>
        <begin position="165"/>
        <end position="220"/>
    </location>
</feature>
<feature type="region of interest" description="Disordered" evidence="1">
    <location>
        <begin position="382"/>
        <end position="418"/>
    </location>
</feature>
<dbReference type="AlphaFoldDB" id="A0AAJ7TYJ4"/>
<keyword evidence="2" id="KW-1185">Reference proteome</keyword>
<evidence type="ECO:0000256" key="1">
    <source>
        <dbReference type="SAM" id="MobiDB-lite"/>
    </source>
</evidence>
<protein>
    <submittedName>
        <fullName evidence="3">Uncharacterized protein LOC116951440</fullName>
    </submittedName>
</protein>
<dbReference type="KEGG" id="pmrn:116951440"/>